<dbReference type="InterPro" id="IPR050708">
    <property type="entry name" value="T6SS_VgrG/RHS"/>
</dbReference>
<evidence type="ECO:0000313" key="10">
    <source>
        <dbReference type="Proteomes" id="UP000029385"/>
    </source>
</evidence>
<dbReference type="GO" id="GO:0005737">
    <property type="term" value="C:cytoplasm"/>
    <property type="evidence" value="ECO:0007669"/>
    <property type="project" value="InterPro"/>
</dbReference>
<dbReference type="GO" id="GO:0005576">
    <property type="term" value="C:extracellular region"/>
    <property type="evidence" value="ECO:0007669"/>
    <property type="project" value="UniProtKB-SubCell"/>
</dbReference>
<evidence type="ECO:0000259" key="7">
    <source>
        <dbReference type="Pfam" id="PF12256"/>
    </source>
</evidence>
<evidence type="ECO:0000256" key="4">
    <source>
        <dbReference type="ARBA" id="ARBA00022737"/>
    </source>
</evidence>
<dbReference type="STRING" id="1121015.GCA_000420545_00006"/>
<sequence length="2003" mass="215782">MPTIAAVRGFLDCALRIGARPTRILLILCATLAASAVATAADTPVGKTTQQTPQIRALADSKVALQNGAFTSSIAFDAPAFHGIEPKLALTYSSSGANGFAGVGWDLQGFSTIERAAPRRGSPRFSLPSSSDIFLLDGEELVVSTALGGTHVTLRQRPMRITGTAGVWTVTQPDGTVMTYLPTFVNNSKTLRWGLSTVVDTHGNTVSYNWFCDKESAITVECYPASVTYANVAITLNRADRTDIDTFATGYTLGKRKRLLKSVDVVVGGARARAYGLSYITSVRTSRSLLQKVQQFGRDATVISGVVTGGTALPATTMAWSDAATGFDAPLQMSDSYGLTLQIWQNSELYTDDFNGDGRKDFLLVYTFGGGELALTRSYLLLANASGFNNAVDITNQSGMTSIDWTAGKSSVLTGDFNGDGRADLLIRYLWGSDYITKKLLANTTGGFQTAVNISNTSGMDSIRWYSSNLVPADFNGDGRVDLLALYYWSGLPNASILYANASGGFDNAVDVTQAYGMTGRRWHAVLTQGDFNGDGRTDLVVREIYAGIYHTYLLMANPLGGFNNLIEISTNYGLSAISWYDAELIVGDYNGDGRGDILIHHWAAPAGSSYLLYAQGSDAATGPPHAYFDAAVNVTNLYGMNAERWGRGPVFAGDFNGDGRTDLLARNNVTAYPAAAYQLTSIGGNGFRPAVDITTVSGMTANRWGYADFRIADYDGDGDDDVLVHAYNGAFATPHVVLKGSSALSNQVTSIQNGYGGITEVDYLPSATWPAVVGPTWPVTGNPPQSQTVSRLTVKDGRGWSMATIYYYAGGAWDPLERRHLGFRQVSVVDPTGAHDDSYFLQGREFQVGELMQRNQYNAANAVTAVKYRLVEGLGPDLPNGPWVRNVTQDHDHEYNGDADHRERGKLFTYDLFGNVIKVVDLGDTAQAGDETTTIYDFAGNWGSFIVSKPANETVYAGNGTNGLMLKQTHYFFDGGGYGVMPTKGDVTREERWLNTTASYVATTYTYDGVGNRLTETDPMGNTSSTAWATPWALYPSSSTNALGHVTNYTWLDVCASKASEVDPNQATTSSQYDMLCRRSRETRADNGYTDYGYVNFGSAGGQYLSETLFDGQGGAQWKVSYFDGLGREWQAYNNVPEITESTYDARGLLAATSAPHLTGETPKWTTYTYDSMRRVTAVTFADGSQQRFLFGDWFTTTCDELGKPRTRYRDAAGRVVRVREFLGKTCVLAPAGTLGVDMFDTTISYDLLGQQVAYTDAKGNLSQSVFDSLGRRTSKTDPDMGAWSYTYDAAGRMTTQTDAKGQVIEFYYDAIGRVLSTQSAGAILTEFTYDCAGLCTNTIGRVWFARRGDVYNWYGYDAMGRVTGETLQVGEDISHTQGRSAGAVMLKGPAVRRYNFLTSYDGAGRVRTQTYPNNEVLTYGYDVAGRVTTLSSSLFATPLVTATSYDARGHMTSRTLGSGAVETFTYDADRLWLKGVTVVSGGSTLHSVTFPRNARGEVTSRSNALLSTDNWAYLYDDLRRLTSATNSGASVWSESFGYDEIGRMTSSSRLGPYAYAPGPTRPLHAPSSIGYSGNTTTLAYDANGNMTSDGSTSIFYDAENRPISVGGIAMQYDANGKRMKIGNTIQAGELYEDDLATATQTRYYFFNGVRLASAKGTAGTYYHGDQLNSATTLSNFAGQLLGRQVLSPYGRRLASDHPSDPIGLAGQRLDATGLYHMGAREMNPSLGIFVTPDPSSAPDPERPQTLNRYAYANNSPTNLVDPSGFEAENPESAYDTFSKWTHRTLSVAGVIPGLGIVPDVVDLVFTAVEVPFGKSTWTDVGLATVGVAATFIPVAGDGAAAAAKIAAREAGSSLLAKTGREAATVAAKSTPTKPSAYSVAFETKLDPTDFGRRRSVHFNRANAALDTAMKADPSYARMMEEQIPGISARVSSVGGRKTPAGWTWEHASSSTAFGQSGVMRLVPSAQHTPSSPFWRTLHPDAGAKGGYAEWAVPAGAPANKK</sequence>
<keyword evidence="4" id="KW-0677">Repeat</keyword>
<feature type="domain" description="Teneurin-like YD-shell" evidence="8">
    <location>
        <begin position="1244"/>
        <end position="1432"/>
    </location>
</feature>
<feature type="chain" id="PRO_5001868596" evidence="6">
    <location>
        <begin position="41"/>
        <end position="2003"/>
    </location>
</feature>
<evidence type="ECO:0000256" key="5">
    <source>
        <dbReference type="ARBA" id="ARBA00023026"/>
    </source>
</evidence>
<dbReference type="PATRIC" id="fig|1121015.4.peg.2410"/>
<comment type="subcellular location">
    <subcellularLocation>
        <location evidence="1">Secreted</location>
    </subcellularLocation>
</comment>
<accession>A0A091APE4</accession>
<name>A0A091APE4_9GAMM</name>
<evidence type="ECO:0000256" key="3">
    <source>
        <dbReference type="ARBA" id="ARBA00022729"/>
    </source>
</evidence>
<organism evidence="9 10">
    <name type="scientific">Arenimonas oryziterrae DSM 21050 = YC6267</name>
    <dbReference type="NCBI Taxonomy" id="1121015"/>
    <lineage>
        <taxon>Bacteria</taxon>
        <taxon>Pseudomonadati</taxon>
        <taxon>Pseudomonadota</taxon>
        <taxon>Gammaproteobacteria</taxon>
        <taxon>Lysobacterales</taxon>
        <taxon>Lysobacteraceae</taxon>
        <taxon>Arenimonas</taxon>
    </lineage>
</organism>
<comment type="caution">
    <text evidence="9">The sequence shown here is derived from an EMBL/GenBank/DDBJ whole genome shotgun (WGS) entry which is preliminary data.</text>
</comment>
<dbReference type="NCBIfam" id="TIGR03696">
    <property type="entry name" value="Rhs_assc_core"/>
    <property type="match status" value="1"/>
</dbReference>
<dbReference type="PANTHER" id="PTHR32305:SF15">
    <property type="entry name" value="PROTEIN RHSA-RELATED"/>
    <property type="match status" value="1"/>
</dbReference>
<dbReference type="InterPro" id="IPR028994">
    <property type="entry name" value="Integrin_alpha_N"/>
</dbReference>
<dbReference type="EMBL" id="AVCI01000045">
    <property type="protein sequence ID" value="KFN40987.1"/>
    <property type="molecule type" value="Genomic_DNA"/>
</dbReference>
<dbReference type="InterPro" id="IPR013517">
    <property type="entry name" value="FG-GAP"/>
</dbReference>
<keyword evidence="5" id="KW-0843">Virulence</keyword>
<keyword evidence="2" id="KW-0964">Secreted</keyword>
<dbReference type="Pfam" id="PF12256">
    <property type="entry name" value="TcdB_toxin_midN"/>
    <property type="match status" value="1"/>
</dbReference>
<dbReference type="Gene3D" id="2.130.10.130">
    <property type="entry name" value="Integrin alpha, N-terminal"/>
    <property type="match status" value="1"/>
</dbReference>
<dbReference type="Gene3D" id="2.180.10.10">
    <property type="entry name" value="RHS repeat-associated core"/>
    <property type="match status" value="2"/>
</dbReference>
<keyword evidence="10" id="KW-1185">Reference proteome</keyword>
<dbReference type="InterPro" id="IPR006530">
    <property type="entry name" value="YD"/>
</dbReference>
<protein>
    <submittedName>
        <fullName evidence="9">Uncharacterized protein</fullName>
    </submittedName>
</protein>
<dbReference type="Pfam" id="PF03534">
    <property type="entry name" value="SpvB"/>
    <property type="match status" value="1"/>
</dbReference>
<dbReference type="Gene3D" id="2.40.128.340">
    <property type="match status" value="2"/>
</dbReference>
<dbReference type="InterPro" id="IPR022045">
    <property type="entry name" value="TcdB_toxin_mid/N"/>
</dbReference>
<evidence type="ECO:0000256" key="6">
    <source>
        <dbReference type="SAM" id="SignalP"/>
    </source>
</evidence>
<dbReference type="PANTHER" id="PTHR32305">
    <property type="match status" value="1"/>
</dbReference>
<feature type="signal peptide" evidence="6">
    <location>
        <begin position="1"/>
        <end position="40"/>
    </location>
</feature>
<feature type="domain" description="Insecticide toxin TcdB middle/N-terminal" evidence="7">
    <location>
        <begin position="707"/>
        <end position="839"/>
    </location>
</feature>
<dbReference type="Pfam" id="PF13517">
    <property type="entry name" value="FG-GAP_3"/>
    <property type="match status" value="2"/>
</dbReference>
<dbReference type="InterPro" id="IPR003284">
    <property type="entry name" value="Sal_SpvB"/>
</dbReference>
<dbReference type="eggNOG" id="COG3209">
    <property type="taxonomic scope" value="Bacteria"/>
</dbReference>
<gene>
    <name evidence="9" type="ORF">N789_03655</name>
</gene>
<dbReference type="OrthoDB" id="1114329at2"/>
<dbReference type="SUPFAM" id="SSF69318">
    <property type="entry name" value="Integrin alpha N-terminal domain"/>
    <property type="match status" value="2"/>
</dbReference>
<dbReference type="NCBIfam" id="TIGR01643">
    <property type="entry name" value="YD_repeat_2x"/>
    <property type="match status" value="3"/>
</dbReference>
<reference evidence="9 10" key="1">
    <citation type="submission" date="2013-09" db="EMBL/GenBank/DDBJ databases">
        <title>Genome sequencing of Arenimonas oryziterrae.</title>
        <authorList>
            <person name="Chen F."/>
            <person name="Wang G."/>
        </authorList>
    </citation>
    <scope>NUCLEOTIDE SEQUENCE [LARGE SCALE GENOMIC DNA]</scope>
    <source>
        <strain evidence="9 10">YC6267</strain>
    </source>
</reference>
<dbReference type="Proteomes" id="UP000029385">
    <property type="component" value="Unassembled WGS sequence"/>
</dbReference>
<proteinExistence type="predicted"/>
<dbReference type="InterPro" id="IPR022385">
    <property type="entry name" value="Rhs_assc_core"/>
</dbReference>
<keyword evidence="3 6" id="KW-0732">Signal</keyword>
<dbReference type="InterPro" id="IPR056823">
    <property type="entry name" value="TEN-like_YD-shell"/>
</dbReference>
<evidence type="ECO:0000256" key="2">
    <source>
        <dbReference type="ARBA" id="ARBA00022525"/>
    </source>
</evidence>
<evidence type="ECO:0000259" key="8">
    <source>
        <dbReference type="Pfam" id="PF25023"/>
    </source>
</evidence>
<evidence type="ECO:0000313" key="9">
    <source>
        <dbReference type="EMBL" id="KFN40987.1"/>
    </source>
</evidence>
<evidence type="ECO:0000256" key="1">
    <source>
        <dbReference type="ARBA" id="ARBA00004613"/>
    </source>
</evidence>
<dbReference type="Pfam" id="PF25023">
    <property type="entry name" value="TEN_YD-shell"/>
    <property type="match status" value="1"/>
</dbReference>